<gene>
    <name evidence="2" type="ORF">SDC9_71653</name>
</gene>
<evidence type="ECO:0000256" key="1">
    <source>
        <dbReference type="SAM" id="Phobius"/>
    </source>
</evidence>
<organism evidence="2">
    <name type="scientific">bioreactor metagenome</name>
    <dbReference type="NCBI Taxonomy" id="1076179"/>
    <lineage>
        <taxon>unclassified sequences</taxon>
        <taxon>metagenomes</taxon>
        <taxon>ecological metagenomes</taxon>
    </lineage>
</organism>
<protein>
    <submittedName>
        <fullName evidence="2">Uncharacterized protein</fullName>
    </submittedName>
</protein>
<keyword evidence="1" id="KW-0812">Transmembrane</keyword>
<reference evidence="2" key="1">
    <citation type="submission" date="2019-08" db="EMBL/GenBank/DDBJ databases">
        <authorList>
            <person name="Kucharzyk K."/>
            <person name="Murdoch R.W."/>
            <person name="Higgins S."/>
            <person name="Loffler F."/>
        </authorList>
    </citation>
    <scope>NUCLEOTIDE SEQUENCE</scope>
</reference>
<comment type="caution">
    <text evidence="2">The sequence shown here is derived from an EMBL/GenBank/DDBJ whole genome shotgun (WGS) entry which is preliminary data.</text>
</comment>
<dbReference type="EMBL" id="VSSQ01004429">
    <property type="protein sequence ID" value="MPM25163.1"/>
    <property type="molecule type" value="Genomic_DNA"/>
</dbReference>
<accession>A0A644YF56</accession>
<dbReference type="AlphaFoldDB" id="A0A644YF56"/>
<keyword evidence="1" id="KW-0472">Membrane</keyword>
<evidence type="ECO:0000313" key="2">
    <source>
        <dbReference type="EMBL" id="MPM25163.1"/>
    </source>
</evidence>
<name>A0A644YF56_9ZZZZ</name>
<sequence>MTHKKGSSLLECILSLAIIGILSLMILSMQKTLTKSFVYDSIQSEQNFQVQTALDCIRLLSLQAYQVEIKPANLENGPRLRLLVKENDKTKGYDFYVNRYSGILYETITAESSPGTVQLALGIEFISFYVSTHSHGLLLRVLIQAKGSDVPPTQRSFYLRNCLS</sequence>
<keyword evidence="1" id="KW-1133">Transmembrane helix</keyword>
<feature type="transmembrane region" description="Helical" evidence="1">
    <location>
        <begin position="6"/>
        <end position="27"/>
    </location>
</feature>
<proteinExistence type="predicted"/>